<gene>
    <name evidence="1" type="primary">id289</name>
</gene>
<protein>
    <submittedName>
        <fullName evidence="1">ID289</fullName>
    </submittedName>
</protein>
<dbReference type="EMBL" id="AH010242">
    <property type="protein sequence ID" value="AAG60828.1"/>
    <property type="molecule type" value="Genomic_DNA"/>
</dbReference>
<sequence>MPNNLARAIDSLHLERCFLFIKWTSTSRHGLPAKLTRMRRIGSPRSWCHGLPRLPRAPASSALNSASARRLIGRTNAHGFVHSETDRRAQFDGMVELCRRCLTTIPN</sequence>
<accession>Q9ANE4</accession>
<proteinExistence type="predicted"/>
<reference evidence="1" key="1">
    <citation type="journal article" date="2001" name="J. Bacteriol.">
        <title>Potential symbiosis-specific genes uncovered by sequencing a 410-kb DNA region of the Bradyrhizobium japonicum chromosome.</title>
        <authorList>
            <person name="Gottfert M."/>
            <person name="Rothlisberger S."/>
            <person name="Kundig C."/>
            <person name="Beck C."/>
            <person name="Marty R."/>
            <person name="Hennecke H."/>
        </authorList>
    </citation>
    <scope>NUCLEOTIDE SEQUENCE</scope>
    <source>
        <strain evidence="1">110spc4</strain>
    </source>
</reference>
<evidence type="ECO:0000313" key="1">
    <source>
        <dbReference type="EMBL" id="AAG60828.1"/>
    </source>
</evidence>
<dbReference type="AlphaFoldDB" id="Q9ANE4"/>
<organism evidence="1">
    <name type="scientific">Bradyrhizobium japonicum</name>
    <dbReference type="NCBI Taxonomy" id="375"/>
    <lineage>
        <taxon>Bacteria</taxon>
        <taxon>Pseudomonadati</taxon>
        <taxon>Pseudomonadota</taxon>
        <taxon>Alphaproteobacteria</taxon>
        <taxon>Hyphomicrobiales</taxon>
        <taxon>Nitrobacteraceae</taxon>
        <taxon>Bradyrhizobium</taxon>
    </lineage>
</organism>
<name>Q9ANE4_BRAJP</name>